<evidence type="ECO:0000256" key="3">
    <source>
        <dbReference type="ARBA" id="ARBA00022679"/>
    </source>
</evidence>
<evidence type="ECO:0000256" key="6">
    <source>
        <dbReference type="RuleBase" id="RU004466"/>
    </source>
</evidence>
<dbReference type="CDD" id="cd00685">
    <property type="entry name" value="Trans_IPPS_HT"/>
    <property type="match status" value="1"/>
</dbReference>
<dbReference type="SUPFAM" id="SSF48576">
    <property type="entry name" value="Terpenoid synthases"/>
    <property type="match status" value="1"/>
</dbReference>
<evidence type="ECO:0000256" key="1">
    <source>
        <dbReference type="ARBA" id="ARBA00001946"/>
    </source>
</evidence>
<comment type="similarity">
    <text evidence="2 6">Belongs to the FPP/GGPP synthase family.</text>
</comment>
<reference evidence="7" key="1">
    <citation type="submission" date="2022-08" db="EMBL/GenBank/DDBJ databases">
        <title>Catabolic pathway analysis in culturable SAR92 clade bacteria reveals their overlooked roles in DMSP degradation in coastal seas.</title>
        <authorList>
            <person name="He X."/>
            <person name="Zhang X."/>
            <person name="Zhang Y."/>
        </authorList>
    </citation>
    <scope>NUCLEOTIDE SEQUENCE</scope>
    <source>
        <strain evidence="7">H455</strain>
    </source>
</reference>
<evidence type="ECO:0000256" key="2">
    <source>
        <dbReference type="ARBA" id="ARBA00006706"/>
    </source>
</evidence>
<dbReference type="InterPro" id="IPR008949">
    <property type="entry name" value="Isoprenoid_synthase_dom_sf"/>
</dbReference>
<dbReference type="SFLD" id="SFLDS00005">
    <property type="entry name" value="Isoprenoid_Synthase_Type_I"/>
    <property type="match status" value="1"/>
</dbReference>
<dbReference type="Proteomes" id="UP001059934">
    <property type="component" value="Chromosome"/>
</dbReference>
<keyword evidence="8" id="KW-1185">Reference proteome</keyword>
<evidence type="ECO:0000313" key="8">
    <source>
        <dbReference type="Proteomes" id="UP001059934"/>
    </source>
</evidence>
<name>A0ABY5TRB2_9GAMM</name>
<evidence type="ECO:0000256" key="4">
    <source>
        <dbReference type="ARBA" id="ARBA00022723"/>
    </source>
</evidence>
<keyword evidence="5" id="KW-0460">Magnesium</keyword>
<organism evidence="7 8">
    <name type="scientific">SAR92 clade bacterium H455</name>
    <dbReference type="NCBI Taxonomy" id="2974818"/>
    <lineage>
        <taxon>Bacteria</taxon>
        <taxon>Pseudomonadati</taxon>
        <taxon>Pseudomonadota</taxon>
        <taxon>Gammaproteobacteria</taxon>
        <taxon>Cellvibrionales</taxon>
        <taxon>Porticoccaceae</taxon>
        <taxon>SAR92 clade</taxon>
    </lineage>
</organism>
<dbReference type="PANTHER" id="PTHR12001:SF69">
    <property type="entry name" value="ALL TRANS-POLYPRENYL-DIPHOSPHATE SYNTHASE PDSS1"/>
    <property type="match status" value="1"/>
</dbReference>
<dbReference type="InterPro" id="IPR033749">
    <property type="entry name" value="Polyprenyl_synt_CS"/>
</dbReference>
<evidence type="ECO:0000256" key="5">
    <source>
        <dbReference type="ARBA" id="ARBA00022842"/>
    </source>
</evidence>
<gene>
    <name evidence="7" type="ORF">NYF23_10550</name>
</gene>
<evidence type="ECO:0000313" key="7">
    <source>
        <dbReference type="EMBL" id="UVW36369.1"/>
    </source>
</evidence>
<keyword evidence="4" id="KW-0479">Metal-binding</keyword>
<protein>
    <submittedName>
        <fullName evidence="7">Polyprenyl synthetase family protein</fullName>
    </submittedName>
</protein>
<comment type="cofactor">
    <cofactor evidence="1">
        <name>Mg(2+)</name>
        <dbReference type="ChEBI" id="CHEBI:18420"/>
    </cofactor>
</comment>
<keyword evidence="3 6" id="KW-0808">Transferase</keyword>
<accession>A0ABY5TRB2</accession>
<dbReference type="EMBL" id="CP103416">
    <property type="protein sequence ID" value="UVW36369.1"/>
    <property type="molecule type" value="Genomic_DNA"/>
</dbReference>
<dbReference type="PROSITE" id="PS00444">
    <property type="entry name" value="POLYPRENYL_SYNTHASE_2"/>
    <property type="match status" value="1"/>
</dbReference>
<proteinExistence type="inferred from homology"/>
<dbReference type="Gene3D" id="1.10.600.10">
    <property type="entry name" value="Farnesyl Diphosphate Synthase"/>
    <property type="match status" value="1"/>
</dbReference>
<dbReference type="Pfam" id="PF00348">
    <property type="entry name" value="polyprenyl_synt"/>
    <property type="match status" value="1"/>
</dbReference>
<dbReference type="PROSITE" id="PS00723">
    <property type="entry name" value="POLYPRENYL_SYNTHASE_1"/>
    <property type="match status" value="1"/>
</dbReference>
<sequence>MLSFHKAVESDFSAVNELIITNLHSDVGLVENIGHYIVGSGGKRLRPVVVLLSALANGYKGKQHLTMAAVIEFIHTATLLHDDVVDVSALRRGRETANNQWGNAPSVLVGDFIYSRAFQMLVSVGDMPIMGVIADATNVISEGEVQQMSNAGNSAIDEATYYEVIYRKTAKLFEAAARIGAMLAAKERGVVHGDAKSRDTDSSDTDSSDAMAAYGKHLGLAFQIADDVLDYQGDSEATGKNIGDDLAEGKMTLPLIHARDHLNEEQKQLICSAIKSKSAEHFESILAAVRQSSSLDYSIMQAQEQAELAKHSLAQLPESDLKTVLSDLADFAVSRIS</sequence>
<dbReference type="InterPro" id="IPR000092">
    <property type="entry name" value="Polyprenyl_synt"/>
</dbReference>
<dbReference type="PANTHER" id="PTHR12001">
    <property type="entry name" value="GERANYLGERANYL PYROPHOSPHATE SYNTHASE"/>
    <property type="match status" value="1"/>
</dbReference>